<comment type="catalytic activity">
    <reaction evidence="8 9">
        <text>a ubiquinone + NADH + 5 H(+)(in) = a ubiquinol + NAD(+) + 4 H(+)(out)</text>
        <dbReference type="Rhea" id="RHEA:29091"/>
        <dbReference type="Rhea" id="RHEA-COMP:9565"/>
        <dbReference type="Rhea" id="RHEA-COMP:9566"/>
        <dbReference type="ChEBI" id="CHEBI:15378"/>
        <dbReference type="ChEBI" id="CHEBI:16389"/>
        <dbReference type="ChEBI" id="CHEBI:17976"/>
        <dbReference type="ChEBI" id="CHEBI:57540"/>
        <dbReference type="ChEBI" id="CHEBI:57945"/>
        <dbReference type="EC" id="7.1.1.2"/>
    </reaction>
</comment>
<name>K7ZVL3_9CRUS</name>
<keyword evidence="9 10" id="KW-0496">Mitochondrion</keyword>
<reference evidence="10" key="2">
    <citation type="submission" date="2012-06" db="EMBL/GenBank/DDBJ databases">
        <authorList>
            <person name="Fan L."/>
        </authorList>
    </citation>
    <scope>NUCLEOTIDE SEQUENCE</scope>
</reference>
<evidence type="ECO:0000256" key="9">
    <source>
        <dbReference type="RuleBase" id="RU003640"/>
    </source>
</evidence>
<dbReference type="InterPro" id="IPR038430">
    <property type="entry name" value="NDAH_ubi_oxred_su3_sf"/>
</dbReference>
<keyword evidence="9" id="KW-1278">Translocase</keyword>
<keyword evidence="9" id="KW-0679">Respiratory chain</keyword>
<comment type="subcellular location">
    <subcellularLocation>
        <location evidence="1">Membrane</location>
    </subcellularLocation>
    <subcellularLocation>
        <location evidence="9">Mitochondrion membrane</location>
        <topology evidence="9">Multi-pass membrane protein</topology>
    </subcellularLocation>
</comment>
<dbReference type="Pfam" id="PF00507">
    <property type="entry name" value="Oxidored_q4"/>
    <property type="match status" value="1"/>
</dbReference>
<keyword evidence="6 9" id="KW-1133">Transmembrane helix</keyword>
<geneLocation type="mitochondrion" evidence="10"/>
<proteinExistence type="inferred from homology"/>
<organism evidence="10">
    <name type="scientific">Metacrangonyx samanensis</name>
    <dbReference type="NCBI Taxonomy" id="1199140"/>
    <lineage>
        <taxon>Eukaryota</taxon>
        <taxon>Metazoa</taxon>
        <taxon>Ecdysozoa</taxon>
        <taxon>Arthropoda</taxon>
        <taxon>Crustacea</taxon>
        <taxon>Multicrustacea</taxon>
        <taxon>Malacostraca</taxon>
        <taxon>Eumalacostraca</taxon>
        <taxon>Peracarida</taxon>
        <taxon>Amphipoda</taxon>
        <taxon>Senticaudata</taxon>
        <taxon>Hadziida</taxon>
        <taxon>Hadzioidea</taxon>
        <taxon>Metacrangonyctidae</taxon>
        <taxon>Metacrangonyx</taxon>
    </lineage>
</organism>
<evidence type="ECO:0000256" key="6">
    <source>
        <dbReference type="ARBA" id="ARBA00022989"/>
    </source>
</evidence>
<evidence type="ECO:0000256" key="1">
    <source>
        <dbReference type="ARBA" id="ARBA00004370"/>
    </source>
</evidence>
<evidence type="ECO:0000256" key="3">
    <source>
        <dbReference type="ARBA" id="ARBA00021007"/>
    </source>
</evidence>
<evidence type="ECO:0000256" key="4">
    <source>
        <dbReference type="ARBA" id="ARBA00022448"/>
    </source>
</evidence>
<evidence type="ECO:0000256" key="2">
    <source>
        <dbReference type="ARBA" id="ARBA00008472"/>
    </source>
</evidence>
<dbReference type="GO" id="GO:0031966">
    <property type="term" value="C:mitochondrial membrane"/>
    <property type="evidence" value="ECO:0007669"/>
    <property type="project" value="UniProtKB-SubCell"/>
</dbReference>
<evidence type="ECO:0000256" key="8">
    <source>
        <dbReference type="ARBA" id="ARBA00049551"/>
    </source>
</evidence>
<dbReference type="GO" id="GO:0008137">
    <property type="term" value="F:NADH dehydrogenase (ubiquinone) activity"/>
    <property type="evidence" value="ECO:0007669"/>
    <property type="project" value="UniProtKB-UniRule"/>
</dbReference>
<dbReference type="EC" id="7.1.1.2" evidence="9"/>
<feature type="transmembrane region" description="Helical" evidence="9">
    <location>
        <begin position="85"/>
        <end position="105"/>
    </location>
</feature>
<keyword evidence="5 9" id="KW-0812">Transmembrane</keyword>
<dbReference type="AlphaFoldDB" id="K7ZVL3"/>
<evidence type="ECO:0000256" key="5">
    <source>
        <dbReference type="ARBA" id="ARBA00022692"/>
    </source>
</evidence>
<evidence type="ECO:0000313" key="10">
    <source>
        <dbReference type="EMBL" id="CCI69309.1"/>
    </source>
</evidence>
<keyword evidence="7 9" id="KW-0472">Membrane</keyword>
<keyword evidence="9" id="KW-0520">NAD</keyword>
<keyword evidence="9" id="KW-0830">Ubiquinone</keyword>
<dbReference type="Gene3D" id="1.20.58.1610">
    <property type="entry name" value="NADH:ubiquinone/plastoquinone oxidoreductase, chain 3"/>
    <property type="match status" value="1"/>
</dbReference>
<comment type="similarity">
    <text evidence="2 9">Belongs to the complex I subunit 3 family.</text>
</comment>
<sequence>MYILNTLMLILLFLVSIIYSLASFLGKKMKKEREKNTPFECGFNPFKKARTPFSIRFFLVAIIFLVFDIEIVVLMPVGILMNYYMLSYFSLVSALIVMILLVGLIHEWNQGALNWVV</sequence>
<feature type="transmembrane region" description="Helical" evidence="9">
    <location>
        <begin position="57"/>
        <end position="79"/>
    </location>
</feature>
<dbReference type="EMBL" id="HE860505">
    <property type="protein sequence ID" value="CCI69309.1"/>
    <property type="molecule type" value="Genomic_DNA"/>
</dbReference>
<dbReference type="GO" id="GO:0030964">
    <property type="term" value="C:NADH dehydrogenase complex"/>
    <property type="evidence" value="ECO:0007669"/>
    <property type="project" value="TreeGrafter"/>
</dbReference>
<reference evidence="10" key="1">
    <citation type="journal article" date="2012" name="Curr. Biol.">
        <title>Mitogenomic phylogenetic analysis supports continental-scale vicariance in subterranean thalassoid crustaceans.</title>
        <authorList>
            <person name="Bauza-Ribot M.M."/>
            <person name="Juan C."/>
            <person name="Nardi F."/>
            <person name="Oromi P."/>
            <person name="Pons J."/>
            <person name="Jaume D."/>
        </authorList>
    </citation>
    <scope>NUCLEOTIDE SEQUENCE</scope>
</reference>
<evidence type="ECO:0000256" key="7">
    <source>
        <dbReference type="ARBA" id="ARBA00023136"/>
    </source>
</evidence>
<keyword evidence="4 9" id="KW-0813">Transport</keyword>
<accession>K7ZVL3</accession>
<protein>
    <recommendedName>
        <fullName evidence="3 9">NADH-ubiquinone oxidoreductase chain 3</fullName>
        <ecNumber evidence="9">7.1.1.2</ecNumber>
    </recommendedName>
</protein>
<feature type="transmembrane region" description="Helical" evidence="9">
    <location>
        <begin position="6"/>
        <end position="25"/>
    </location>
</feature>
<gene>
    <name evidence="10" type="primary">nad3</name>
</gene>
<comment type="function">
    <text evidence="9">Core subunit of the mitochondrial membrane respiratory chain NADH dehydrogenase (Complex I) which catalyzes electron transfer from NADH through the respiratory chain, using ubiquinone as an electron acceptor. Essential for the catalytic activity of complex I.</text>
</comment>
<dbReference type="InterPro" id="IPR000440">
    <property type="entry name" value="NADH_UbQ/plastoQ_OxRdtase_su3"/>
</dbReference>
<dbReference type="PANTHER" id="PTHR11058:SF9">
    <property type="entry name" value="NADH-UBIQUINONE OXIDOREDUCTASE CHAIN 3"/>
    <property type="match status" value="1"/>
</dbReference>
<dbReference type="PANTHER" id="PTHR11058">
    <property type="entry name" value="NADH-UBIQUINONE OXIDOREDUCTASE CHAIN 3"/>
    <property type="match status" value="1"/>
</dbReference>
<keyword evidence="9" id="KW-0249">Electron transport</keyword>